<dbReference type="HAMAP" id="MF_01883">
    <property type="entry name" value="MdcB"/>
    <property type="match status" value="1"/>
</dbReference>
<organism evidence="6 7">
    <name type="scientific">Stutzerimonas tarimensis</name>
    <dbReference type="NCBI Taxonomy" id="1507735"/>
    <lineage>
        <taxon>Bacteria</taxon>
        <taxon>Pseudomonadati</taxon>
        <taxon>Pseudomonadota</taxon>
        <taxon>Gammaproteobacteria</taxon>
        <taxon>Pseudomonadales</taxon>
        <taxon>Pseudomonadaceae</taxon>
        <taxon>Stutzerimonas</taxon>
    </lineage>
</organism>
<keyword evidence="7" id="KW-1185">Reference proteome</keyword>
<evidence type="ECO:0000256" key="4">
    <source>
        <dbReference type="ARBA" id="ARBA00022840"/>
    </source>
</evidence>
<accession>A0ABV7T4Z8</accession>
<evidence type="ECO:0000256" key="3">
    <source>
        <dbReference type="ARBA" id="ARBA00022741"/>
    </source>
</evidence>
<dbReference type="GO" id="GO:0046917">
    <property type="term" value="F:triphosphoribosyl-dephospho-CoA synthase activity"/>
    <property type="evidence" value="ECO:0007669"/>
    <property type="project" value="UniProtKB-EC"/>
</dbReference>
<dbReference type="InterPro" id="IPR002736">
    <property type="entry name" value="CitG"/>
</dbReference>
<evidence type="ECO:0000256" key="5">
    <source>
        <dbReference type="HAMAP-Rule" id="MF_01883"/>
    </source>
</evidence>
<dbReference type="InterPro" id="IPR017555">
    <property type="entry name" value="TriPribosyl-deP-CoA_syn"/>
</dbReference>
<dbReference type="PANTHER" id="PTHR30201:SF2">
    <property type="entry name" value="2-(5''-TRIPHOSPHORIBOSYL)-3'-DEPHOSPHOCOENZYME-A SYNTHASE"/>
    <property type="match status" value="1"/>
</dbReference>
<proteinExistence type="inferred from homology"/>
<comment type="similarity">
    <text evidence="5">Belongs to the CitG/MdcB family.</text>
</comment>
<dbReference type="Pfam" id="PF01874">
    <property type="entry name" value="CitG"/>
    <property type="match status" value="1"/>
</dbReference>
<comment type="function">
    <text evidence="5">Involved in the formation of 2-(5''-phosphoribosyl)-3'-dephosphocoenzyme-A, the prosthetic group of the acyl-carrier protein of the malonate decarboxylase.</text>
</comment>
<dbReference type="EC" id="2.4.2.52" evidence="5"/>
<evidence type="ECO:0000313" key="6">
    <source>
        <dbReference type="EMBL" id="MFC3607996.1"/>
    </source>
</evidence>
<dbReference type="RefSeq" id="WP_386364149.1">
    <property type="nucleotide sequence ID" value="NZ_JBHRXZ010000022.1"/>
</dbReference>
<comment type="caution">
    <text evidence="6">The sequence shown here is derived from an EMBL/GenBank/DDBJ whole genome shotgun (WGS) entry which is preliminary data.</text>
</comment>
<dbReference type="PANTHER" id="PTHR30201">
    <property type="entry name" value="TRIPHOSPHORIBOSYL-DEPHOSPHO-COA SYNTHASE"/>
    <property type="match status" value="1"/>
</dbReference>
<sequence length="291" mass="29860">MRAFLEQQPRPELADALADLAVAALIDEAELSPKPALVDRRGNGAHSDLSLELMRVSAWSLWPAFRAMAVAGETHGKADQPLREAIGQAGRDGEAGMMAVTAGVNTHRGAIWALGLLTTAAALAPEANSAELAGVAAGLARLPDRLAPAQPTSHGEGVRQRYGVGGARAEAESGFPAVIERGLPQLRTSRNAGAGETHARLDALLAIMAGLDDTCVLHRAGPDGLACMQQGSAAVLSAGGSASLAGRRALKALEHDLLALNASPGGAADLLAATLFLDRLDHVRQAQIGSL</sequence>
<protein>
    <recommendedName>
        <fullName evidence="5">Probable 2-(5''-triphosphoribosyl)-3'-dephosphocoenzyme-A synthase</fullName>
        <shortName evidence="5">2-(5''-triphosphoribosyl)-3'-dephospho-CoA synthase</shortName>
        <ecNumber evidence="5">2.4.2.52</ecNumber>
    </recommendedName>
</protein>
<reference evidence="7" key="1">
    <citation type="journal article" date="2019" name="Int. J. Syst. Evol. Microbiol.">
        <title>The Global Catalogue of Microorganisms (GCM) 10K type strain sequencing project: providing services to taxonomists for standard genome sequencing and annotation.</title>
        <authorList>
            <consortium name="The Broad Institute Genomics Platform"/>
            <consortium name="The Broad Institute Genome Sequencing Center for Infectious Disease"/>
            <person name="Wu L."/>
            <person name="Ma J."/>
        </authorList>
    </citation>
    <scope>NUCLEOTIDE SEQUENCE [LARGE SCALE GENOMIC DNA]</scope>
    <source>
        <strain evidence="7">KCTC 42447</strain>
    </source>
</reference>
<dbReference type="GO" id="GO:0016757">
    <property type="term" value="F:glycosyltransferase activity"/>
    <property type="evidence" value="ECO:0007669"/>
    <property type="project" value="UniProtKB-KW"/>
</dbReference>
<evidence type="ECO:0000256" key="1">
    <source>
        <dbReference type="ARBA" id="ARBA00001210"/>
    </source>
</evidence>
<keyword evidence="2 5" id="KW-0808">Transferase</keyword>
<gene>
    <name evidence="5" type="primary">mdcB</name>
    <name evidence="6" type="ORF">ACFOMF_09430</name>
</gene>
<dbReference type="Proteomes" id="UP001595630">
    <property type="component" value="Unassembled WGS sequence"/>
</dbReference>
<keyword evidence="3 5" id="KW-0547">Nucleotide-binding</keyword>
<keyword evidence="4 5" id="KW-0067">ATP-binding</keyword>
<evidence type="ECO:0000313" key="7">
    <source>
        <dbReference type="Proteomes" id="UP001595630"/>
    </source>
</evidence>
<dbReference type="NCBIfam" id="TIGR03132">
    <property type="entry name" value="malonate_mdcB"/>
    <property type="match status" value="1"/>
</dbReference>
<dbReference type="Gene3D" id="1.10.4200.10">
    <property type="entry name" value="Triphosphoribosyl-dephospho-CoA protein"/>
    <property type="match status" value="2"/>
</dbReference>
<name>A0ABV7T4Z8_9GAMM</name>
<dbReference type="NCBIfam" id="NF002315">
    <property type="entry name" value="PRK01237.1"/>
    <property type="match status" value="1"/>
</dbReference>
<dbReference type="EMBL" id="JBHRXZ010000022">
    <property type="protein sequence ID" value="MFC3607996.1"/>
    <property type="molecule type" value="Genomic_DNA"/>
</dbReference>
<comment type="catalytic activity">
    <reaction evidence="1 5">
        <text>3'-dephospho-CoA + ATP = 2'-(5''-triphospho-alpha-D-ribosyl)-3'-dephospho-CoA + adenine</text>
        <dbReference type="Rhea" id="RHEA:15117"/>
        <dbReference type="ChEBI" id="CHEBI:16708"/>
        <dbReference type="ChEBI" id="CHEBI:30616"/>
        <dbReference type="ChEBI" id="CHEBI:57328"/>
        <dbReference type="ChEBI" id="CHEBI:61378"/>
        <dbReference type="EC" id="2.4.2.52"/>
    </reaction>
</comment>
<evidence type="ECO:0000256" key="2">
    <source>
        <dbReference type="ARBA" id="ARBA00022679"/>
    </source>
</evidence>
<keyword evidence="6" id="KW-0328">Glycosyltransferase</keyword>